<name>C8Z9F7_YEAS8</name>
<dbReference type="EMBL" id="FN393070">
    <property type="protein sequence ID" value="CAY80023.1"/>
    <property type="molecule type" value="Genomic_DNA"/>
</dbReference>
<accession>C8Z9F7</accession>
<feature type="transmembrane region" description="Helical" evidence="1">
    <location>
        <begin position="102"/>
        <end position="122"/>
    </location>
</feature>
<reference evidence="2 3" key="1">
    <citation type="journal article" date="2009" name="Proc. Natl. Acad. Sci. U.S.A.">
        <title>Eukaryote-to-eukaryote gene transfer events revealed by the genome sequence of the wine yeast Saccharomyces cerevisiae EC1118.</title>
        <authorList>
            <person name="Novo M."/>
            <person name="Bigey F."/>
            <person name="Beyne E."/>
            <person name="Galeote V."/>
            <person name="Gavory F."/>
            <person name="Mallet S."/>
            <person name="Cambot B."/>
            <person name="Legras J.L."/>
            <person name="Wincker P."/>
            <person name="Casaregola S."/>
            <person name="Dequin S."/>
        </authorList>
    </citation>
    <scope>NUCLEOTIDE SEQUENCE [LARGE SCALE GENOMIC DNA]</scope>
    <source>
        <strain evidence="3">Lalvin EC1118 / Prise de mousse</strain>
    </source>
</reference>
<keyword evidence="1" id="KW-1133">Transmembrane helix</keyword>
<keyword evidence="1" id="KW-0472">Membrane</keyword>
<keyword evidence="1" id="KW-0812">Transmembrane</keyword>
<organism evidence="2 3">
    <name type="scientific">Saccharomyces cerevisiae (strain Lalvin EC1118 / Prise de mousse)</name>
    <name type="common">Baker's yeast</name>
    <dbReference type="NCBI Taxonomy" id="643680"/>
    <lineage>
        <taxon>Eukaryota</taxon>
        <taxon>Fungi</taxon>
        <taxon>Dikarya</taxon>
        <taxon>Ascomycota</taxon>
        <taxon>Saccharomycotina</taxon>
        <taxon>Saccharomycetes</taxon>
        <taxon>Saccharomycetales</taxon>
        <taxon>Saccharomycetaceae</taxon>
        <taxon>Saccharomyces</taxon>
    </lineage>
</organism>
<gene>
    <name evidence="2" type="ORF">EC1118_1G1_6029g</name>
</gene>
<evidence type="ECO:0000313" key="3">
    <source>
        <dbReference type="Proteomes" id="UP000000286"/>
    </source>
</evidence>
<evidence type="ECO:0000256" key="1">
    <source>
        <dbReference type="SAM" id="Phobius"/>
    </source>
</evidence>
<protein>
    <submittedName>
        <fullName evidence="2">EC1118_1G1_6029p</fullName>
    </submittedName>
</protein>
<dbReference type="HOGENOM" id="CLU_1877064_0_0_1"/>
<proteinExistence type="predicted"/>
<dbReference type="AlphaFoldDB" id="C8Z9F7"/>
<sequence length="136" mass="16111">MTYLRIALASNKRKGSFVLRNSMAALSLSTSGFKFLLAYSSARAIFKLFANCKWAGCFFDLSKEMRKDMFVVNFRFFFKFYSSTKMHIRKQIIINIRHRRKFVIVFFFFSFSLSISCVQKFFLPPKSFVPRDIEKK</sequence>
<evidence type="ECO:0000313" key="2">
    <source>
        <dbReference type="EMBL" id="CAY80023.1"/>
    </source>
</evidence>
<dbReference type="Proteomes" id="UP000000286">
    <property type="component" value="Chromosome VII"/>
</dbReference>